<keyword evidence="1" id="KW-0238">DNA-binding</keyword>
<dbReference type="PROSITE" id="PS51253">
    <property type="entry name" value="HTH_CENPB"/>
    <property type="match status" value="1"/>
</dbReference>
<organism evidence="4 5">
    <name type="scientific">Dendrothele bispora (strain CBS 962.96)</name>
    <dbReference type="NCBI Taxonomy" id="1314807"/>
    <lineage>
        <taxon>Eukaryota</taxon>
        <taxon>Fungi</taxon>
        <taxon>Dikarya</taxon>
        <taxon>Basidiomycota</taxon>
        <taxon>Agaricomycotina</taxon>
        <taxon>Agaricomycetes</taxon>
        <taxon>Agaricomycetidae</taxon>
        <taxon>Agaricales</taxon>
        <taxon>Agaricales incertae sedis</taxon>
        <taxon>Dendrothele</taxon>
    </lineage>
</organism>
<dbReference type="OrthoDB" id="3065080at2759"/>
<dbReference type="EMBL" id="ML179347">
    <property type="protein sequence ID" value="THU90044.1"/>
    <property type="molecule type" value="Genomic_DNA"/>
</dbReference>
<feature type="compositionally biased region" description="Basic and acidic residues" evidence="2">
    <location>
        <begin position="19"/>
        <end position="39"/>
    </location>
</feature>
<keyword evidence="5" id="KW-1185">Reference proteome</keyword>
<feature type="domain" description="HTH CENPB-type" evidence="3">
    <location>
        <begin position="69"/>
        <end position="131"/>
    </location>
</feature>
<dbReference type="Pfam" id="PF03221">
    <property type="entry name" value="HTH_Tnp_Tc5"/>
    <property type="match status" value="1"/>
</dbReference>
<gene>
    <name evidence="4" type="ORF">K435DRAFT_676625</name>
</gene>
<name>A0A4S8LLH0_DENBC</name>
<dbReference type="Proteomes" id="UP000297245">
    <property type="component" value="Unassembled WGS sequence"/>
</dbReference>
<evidence type="ECO:0000259" key="3">
    <source>
        <dbReference type="PROSITE" id="PS51253"/>
    </source>
</evidence>
<proteinExistence type="predicted"/>
<sequence length="131" mass="15191">MSPNSDRGGRPRGTKAQKKKEADTRHEEAFKRAIEDRENGSTFHAAAQRQGLAESSLWHRQNGRQSRAEAHEHMRKLSSVEETELWDWLRELDGWGIHLTHDIITSRANDILMERGSNQTVGRTWIRKFMS</sequence>
<evidence type="ECO:0000256" key="1">
    <source>
        <dbReference type="ARBA" id="ARBA00023125"/>
    </source>
</evidence>
<evidence type="ECO:0000256" key="2">
    <source>
        <dbReference type="SAM" id="MobiDB-lite"/>
    </source>
</evidence>
<dbReference type="GO" id="GO:0003677">
    <property type="term" value="F:DNA binding"/>
    <property type="evidence" value="ECO:0007669"/>
    <property type="project" value="UniProtKB-KW"/>
</dbReference>
<protein>
    <recommendedName>
        <fullName evidence="3">HTH CENPB-type domain-containing protein</fullName>
    </recommendedName>
</protein>
<feature type="region of interest" description="Disordered" evidence="2">
    <location>
        <begin position="1"/>
        <end position="78"/>
    </location>
</feature>
<dbReference type="InterPro" id="IPR006600">
    <property type="entry name" value="HTH_CenpB_DNA-bd_dom"/>
</dbReference>
<evidence type="ECO:0000313" key="5">
    <source>
        <dbReference type="Proteomes" id="UP000297245"/>
    </source>
</evidence>
<evidence type="ECO:0000313" key="4">
    <source>
        <dbReference type="EMBL" id="THU90044.1"/>
    </source>
</evidence>
<accession>A0A4S8LLH0</accession>
<dbReference type="AlphaFoldDB" id="A0A4S8LLH0"/>
<reference evidence="4 5" key="1">
    <citation type="journal article" date="2019" name="Nat. Ecol. Evol.">
        <title>Megaphylogeny resolves global patterns of mushroom evolution.</title>
        <authorList>
            <person name="Varga T."/>
            <person name="Krizsan K."/>
            <person name="Foldi C."/>
            <person name="Dima B."/>
            <person name="Sanchez-Garcia M."/>
            <person name="Sanchez-Ramirez S."/>
            <person name="Szollosi G.J."/>
            <person name="Szarkandi J.G."/>
            <person name="Papp V."/>
            <person name="Albert L."/>
            <person name="Andreopoulos W."/>
            <person name="Angelini C."/>
            <person name="Antonin V."/>
            <person name="Barry K.W."/>
            <person name="Bougher N.L."/>
            <person name="Buchanan P."/>
            <person name="Buyck B."/>
            <person name="Bense V."/>
            <person name="Catcheside P."/>
            <person name="Chovatia M."/>
            <person name="Cooper J."/>
            <person name="Damon W."/>
            <person name="Desjardin D."/>
            <person name="Finy P."/>
            <person name="Geml J."/>
            <person name="Haridas S."/>
            <person name="Hughes K."/>
            <person name="Justo A."/>
            <person name="Karasinski D."/>
            <person name="Kautmanova I."/>
            <person name="Kiss B."/>
            <person name="Kocsube S."/>
            <person name="Kotiranta H."/>
            <person name="LaButti K.M."/>
            <person name="Lechner B.E."/>
            <person name="Liimatainen K."/>
            <person name="Lipzen A."/>
            <person name="Lukacs Z."/>
            <person name="Mihaltcheva S."/>
            <person name="Morgado L.N."/>
            <person name="Niskanen T."/>
            <person name="Noordeloos M.E."/>
            <person name="Ohm R.A."/>
            <person name="Ortiz-Santana B."/>
            <person name="Ovrebo C."/>
            <person name="Racz N."/>
            <person name="Riley R."/>
            <person name="Savchenko A."/>
            <person name="Shiryaev A."/>
            <person name="Soop K."/>
            <person name="Spirin V."/>
            <person name="Szebenyi C."/>
            <person name="Tomsovsky M."/>
            <person name="Tulloss R.E."/>
            <person name="Uehling J."/>
            <person name="Grigoriev I.V."/>
            <person name="Vagvolgyi C."/>
            <person name="Papp T."/>
            <person name="Martin F.M."/>
            <person name="Miettinen O."/>
            <person name="Hibbett D.S."/>
            <person name="Nagy L.G."/>
        </authorList>
    </citation>
    <scope>NUCLEOTIDE SEQUENCE [LARGE SCALE GENOMIC DNA]</scope>
    <source>
        <strain evidence="4 5">CBS 962.96</strain>
    </source>
</reference>